<organism evidence="1 2">
    <name type="scientific">Sapajus apella</name>
    <name type="common">Brown-capped capuchin</name>
    <name type="synonym">Cebus apella</name>
    <dbReference type="NCBI Taxonomy" id="9515"/>
    <lineage>
        <taxon>Eukaryota</taxon>
        <taxon>Metazoa</taxon>
        <taxon>Chordata</taxon>
        <taxon>Craniata</taxon>
        <taxon>Vertebrata</taxon>
        <taxon>Euteleostomi</taxon>
        <taxon>Mammalia</taxon>
        <taxon>Eutheria</taxon>
        <taxon>Euarchontoglires</taxon>
        <taxon>Primates</taxon>
        <taxon>Haplorrhini</taxon>
        <taxon>Platyrrhini</taxon>
        <taxon>Cebidae</taxon>
        <taxon>Cebinae</taxon>
        <taxon>Sapajus</taxon>
    </lineage>
</organism>
<keyword evidence="1" id="KW-1185">Reference proteome</keyword>
<evidence type="ECO:0000313" key="1">
    <source>
        <dbReference type="Proteomes" id="UP000504640"/>
    </source>
</evidence>
<accession>A0A6J3HAN6</accession>
<dbReference type="RefSeq" id="XP_032127603.1">
    <property type="nucleotide sequence ID" value="XM_032271712.1"/>
</dbReference>
<evidence type="ECO:0000313" key="2">
    <source>
        <dbReference type="RefSeq" id="XP_032127603.1"/>
    </source>
</evidence>
<dbReference type="Proteomes" id="UP000504640">
    <property type="component" value="Unplaced"/>
</dbReference>
<sequence>MDKRLHIGNELEEYFLELIDYNFIIPGKVYTRYYFYLRALAHKHGLCLPVYLLERERAWKLQAFSRMEQDEVFSTAGQKRSLSADDLIHLQRSKAILS</sequence>
<protein>
    <submittedName>
        <fullName evidence="2">Cyclin-Y-like protein 2</fullName>
    </submittedName>
</protein>
<dbReference type="PANTHER" id="PTHR14248">
    <property type="entry name" value="CYCLIN Y, ISOFORM A"/>
    <property type="match status" value="1"/>
</dbReference>
<reference evidence="2" key="1">
    <citation type="submission" date="2025-08" db="UniProtKB">
        <authorList>
            <consortium name="RefSeq"/>
        </authorList>
    </citation>
    <scope>IDENTIFICATION</scope>
    <source>
        <tissue evidence="2">Blood</tissue>
    </source>
</reference>
<gene>
    <name evidence="2" type="primary">LOC116545095</name>
</gene>
<dbReference type="GeneID" id="116545095"/>
<name>A0A6J3HAN6_SAPAP</name>
<dbReference type="AlphaFoldDB" id="A0A6J3HAN6"/>
<proteinExistence type="predicted"/>